<reference evidence="2" key="1">
    <citation type="submission" date="2017-02" db="UniProtKB">
        <authorList>
            <consortium name="WormBaseParasite"/>
        </authorList>
    </citation>
    <scope>IDENTIFICATION</scope>
</reference>
<evidence type="ECO:0000313" key="1">
    <source>
        <dbReference type="Proteomes" id="UP000038045"/>
    </source>
</evidence>
<keyword evidence="1" id="KW-1185">Reference proteome</keyword>
<accession>A0A0N4Z9M8</accession>
<sequence length="367" mass="42010">MANRNNLNYHRTCSNKMTSLKLSQDLNKEVFITQGNIKRSPSKASNNGLLKRVTADDKIKKAKKSQKEVISKKKDDKIVEYIKVINNFSTELKKKAFTVEANIQLSLINKLDKMKSSVALFIAQMSLFFLQSFNNSMSLKEIEKTRSSSTITERNLNCIVFNNVVTTFKVYDNIKKFNCSNVIIRGMANTKLTISSNNVPNSLKMMKIELVGNEISGEIPSNLSGLWLSGTHKNSIYSGHLGMGNSKNLRILIIENCGLLKYVLNGLRRNKEIKTFICFQSNCSCWSKIYLFNKELKKMASILPNDVYEDEDKLRNAVQNKNCLKEDRIGVMLFKDFKELTYIGKKILPERIRKISHYLKENSIKIN</sequence>
<dbReference type="WBParaSite" id="PTRK_0000405900.1">
    <property type="protein sequence ID" value="PTRK_0000405900.1"/>
    <property type="gene ID" value="PTRK_0000405900"/>
</dbReference>
<evidence type="ECO:0000313" key="2">
    <source>
        <dbReference type="WBParaSite" id="PTRK_0000405900.1"/>
    </source>
</evidence>
<protein>
    <submittedName>
        <fullName evidence="2">Leucine-rich repeat protein</fullName>
    </submittedName>
</protein>
<name>A0A0N4Z9M8_PARTI</name>
<organism evidence="1 2">
    <name type="scientific">Parastrongyloides trichosuri</name>
    <name type="common">Possum-specific nematode worm</name>
    <dbReference type="NCBI Taxonomy" id="131310"/>
    <lineage>
        <taxon>Eukaryota</taxon>
        <taxon>Metazoa</taxon>
        <taxon>Ecdysozoa</taxon>
        <taxon>Nematoda</taxon>
        <taxon>Chromadorea</taxon>
        <taxon>Rhabditida</taxon>
        <taxon>Tylenchina</taxon>
        <taxon>Panagrolaimomorpha</taxon>
        <taxon>Strongyloidoidea</taxon>
        <taxon>Strongyloididae</taxon>
        <taxon>Parastrongyloides</taxon>
    </lineage>
</organism>
<dbReference type="AlphaFoldDB" id="A0A0N4Z9M8"/>
<proteinExistence type="predicted"/>
<dbReference type="Proteomes" id="UP000038045">
    <property type="component" value="Unplaced"/>
</dbReference>